<dbReference type="InterPro" id="IPR015022">
    <property type="entry name" value="MAST_pre-PK_dom"/>
</dbReference>
<evidence type="ECO:0000256" key="9">
    <source>
        <dbReference type="ARBA" id="ARBA00022741"/>
    </source>
</evidence>
<dbReference type="FunFam" id="1.20.1480.20:FF:000001">
    <property type="entry name" value="microtubule-associated serine/threonine-protein kinase 4 isoform X1"/>
    <property type="match status" value="1"/>
</dbReference>
<dbReference type="GO" id="GO:0005737">
    <property type="term" value="C:cytoplasm"/>
    <property type="evidence" value="ECO:0007669"/>
    <property type="project" value="UniProtKB-SubCell"/>
</dbReference>
<evidence type="ECO:0000256" key="15">
    <source>
        <dbReference type="SAM" id="MobiDB-lite"/>
    </source>
</evidence>
<evidence type="ECO:0000256" key="6">
    <source>
        <dbReference type="ARBA" id="ARBA00022527"/>
    </source>
</evidence>
<evidence type="ECO:0000256" key="3">
    <source>
        <dbReference type="ARBA" id="ARBA00009903"/>
    </source>
</evidence>
<evidence type="ECO:0000256" key="4">
    <source>
        <dbReference type="ARBA" id="ARBA00012513"/>
    </source>
</evidence>
<keyword evidence="5" id="KW-0963">Cytoplasm</keyword>
<dbReference type="Gene3D" id="1.20.1480.20">
    <property type="entry name" value="MAST3 pre-PK domain-like"/>
    <property type="match status" value="1"/>
</dbReference>
<comment type="catalytic activity">
    <reaction evidence="14">
        <text>L-seryl-[protein] + ATP = O-phospho-L-seryl-[protein] + ADP + H(+)</text>
        <dbReference type="Rhea" id="RHEA:17989"/>
        <dbReference type="Rhea" id="RHEA-COMP:9863"/>
        <dbReference type="Rhea" id="RHEA-COMP:11604"/>
        <dbReference type="ChEBI" id="CHEBI:15378"/>
        <dbReference type="ChEBI" id="CHEBI:29999"/>
        <dbReference type="ChEBI" id="CHEBI:30616"/>
        <dbReference type="ChEBI" id="CHEBI:83421"/>
        <dbReference type="ChEBI" id="CHEBI:456216"/>
        <dbReference type="EC" id="2.7.11.1"/>
    </reaction>
</comment>
<feature type="compositionally biased region" description="Low complexity" evidence="15">
    <location>
        <begin position="1764"/>
        <end position="1777"/>
    </location>
</feature>
<evidence type="ECO:0000256" key="10">
    <source>
        <dbReference type="ARBA" id="ARBA00022777"/>
    </source>
</evidence>
<dbReference type="Gene3D" id="3.30.200.20">
    <property type="entry name" value="Phosphorylase Kinase, domain 1"/>
    <property type="match status" value="1"/>
</dbReference>
<dbReference type="SUPFAM" id="SSF56112">
    <property type="entry name" value="Protein kinase-like (PK-like)"/>
    <property type="match status" value="1"/>
</dbReference>
<gene>
    <name evidence="19" type="ORF">PMAYCL1PPCAC_05141</name>
</gene>
<name>A0AAN4Z9K4_9BILA</name>
<feature type="compositionally biased region" description="Low complexity" evidence="15">
    <location>
        <begin position="1706"/>
        <end position="1734"/>
    </location>
</feature>
<evidence type="ECO:0000256" key="14">
    <source>
        <dbReference type="ARBA" id="ARBA00048679"/>
    </source>
</evidence>
<feature type="domain" description="AGC-kinase C-terminal" evidence="18">
    <location>
        <begin position="1164"/>
        <end position="1234"/>
    </location>
</feature>
<evidence type="ECO:0000256" key="8">
    <source>
        <dbReference type="ARBA" id="ARBA00022679"/>
    </source>
</evidence>
<reference evidence="20" key="1">
    <citation type="submission" date="2022-10" db="EMBL/GenBank/DDBJ databases">
        <title>Genome assembly of Pristionchus species.</title>
        <authorList>
            <person name="Yoshida K."/>
            <person name="Sommer R.J."/>
        </authorList>
    </citation>
    <scope>NUCLEOTIDE SEQUENCE [LARGE SCALE GENOMIC DNA]</scope>
    <source>
        <strain evidence="20">RS5460</strain>
    </source>
</reference>
<comment type="similarity">
    <text evidence="3">Belongs to the protein kinase superfamily. AGC Ser/Thr protein kinase family.</text>
</comment>
<dbReference type="InterPro" id="IPR001478">
    <property type="entry name" value="PDZ"/>
</dbReference>
<feature type="region of interest" description="Disordered" evidence="15">
    <location>
        <begin position="1604"/>
        <end position="1890"/>
    </location>
</feature>
<keyword evidence="20" id="KW-1185">Reference proteome</keyword>
<dbReference type="Gene3D" id="2.30.42.10">
    <property type="match status" value="1"/>
</dbReference>
<dbReference type="Pfam" id="PF00595">
    <property type="entry name" value="PDZ"/>
    <property type="match status" value="1"/>
</dbReference>
<keyword evidence="12" id="KW-0460">Magnesium</keyword>
<feature type="compositionally biased region" description="Low complexity" evidence="15">
    <location>
        <begin position="1796"/>
        <end position="1816"/>
    </location>
</feature>
<dbReference type="InterPro" id="IPR037711">
    <property type="entry name" value="MAST"/>
</dbReference>
<keyword evidence="7" id="KW-0597">Phosphoprotein</keyword>
<dbReference type="PANTHER" id="PTHR24356">
    <property type="entry name" value="SERINE/THREONINE-PROTEIN KINASE"/>
    <property type="match status" value="1"/>
</dbReference>
<dbReference type="GO" id="GO:0004674">
    <property type="term" value="F:protein serine/threonine kinase activity"/>
    <property type="evidence" value="ECO:0007669"/>
    <property type="project" value="UniProtKB-KW"/>
</dbReference>
<feature type="compositionally biased region" description="Polar residues" evidence="15">
    <location>
        <begin position="291"/>
        <end position="304"/>
    </location>
</feature>
<evidence type="ECO:0000259" key="16">
    <source>
        <dbReference type="PROSITE" id="PS50011"/>
    </source>
</evidence>
<feature type="compositionally biased region" description="Pro residues" evidence="15">
    <location>
        <begin position="1877"/>
        <end position="1888"/>
    </location>
</feature>
<feature type="region of interest" description="Disordered" evidence="15">
    <location>
        <begin position="1321"/>
        <end position="1346"/>
    </location>
</feature>
<dbReference type="Proteomes" id="UP001328107">
    <property type="component" value="Unassembled WGS sequence"/>
</dbReference>
<feature type="compositionally biased region" description="Basic residues" evidence="15">
    <location>
        <begin position="582"/>
        <end position="592"/>
    </location>
</feature>
<dbReference type="FunFam" id="1.10.510.10:FF:000012">
    <property type="entry name" value="microtubule-associated serine/threonine-protein kinase 2 isoform X1"/>
    <property type="match status" value="1"/>
</dbReference>
<dbReference type="FunFam" id="3.30.200.20:FF:000012">
    <property type="entry name" value="microtubule-associated serine/threonine-protein kinase 2 isoform X1"/>
    <property type="match status" value="1"/>
</dbReference>
<dbReference type="Pfam" id="PF00069">
    <property type="entry name" value="Pkinase"/>
    <property type="match status" value="1"/>
</dbReference>
<dbReference type="CDD" id="cd05609">
    <property type="entry name" value="STKc_MAST"/>
    <property type="match status" value="1"/>
</dbReference>
<feature type="compositionally biased region" description="Polar residues" evidence="15">
    <location>
        <begin position="1263"/>
        <end position="1276"/>
    </location>
</feature>
<evidence type="ECO:0000256" key="2">
    <source>
        <dbReference type="ARBA" id="ARBA00004496"/>
    </source>
</evidence>
<dbReference type="PANTHER" id="PTHR24356:SF414">
    <property type="entry name" value="NON-SPECIFIC SERINE_THREONINE PROTEIN KINASE"/>
    <property type="match status" value="1"/>
</dbReference>
<feature type="compositionally biased region" description="Low complexity" evidence="15">
    <location>
        <begin position="146"/>
        <end position="160"/>
    </location>
</feature>
<feature type="region of interest" description="Disordered" evidence="15">
    <location>
        <begin position="338"/>
        <end position="373"/>
    </location>
</feature>
<evidence type="ECO:0000259" key="18">
    <source>
        <dbReference type="PROSITE" id="PS51285"/>
    </source>
</evidence>
<feature type="compositionally biased region" description="Basic and acidic residues" evidence="15">
    <location>
        <begin position="1289"/>
        <end position="1304"/>
    </location>
</feature>
<feature type="compositionally biased region" description="Polar residues" evidence="15">
    <location>
        <begin position="439"/>
        <end position="458"/>
    </location>
</feature>
<dbReference type="GO" id="GO:0000287">
    <property type="term" value="F:magnesium ion binding"/>
    <property type="evidence" value="ECO:0007669"/>
    <property type="project" value="InterPro"/>
</dbReference>
<feature type="compositionally biased region" description="Polar residues" evidence="15">
    <location>
        <begin position="1658"/>
        <end position="1675"/>
    </location>
</feature>
<feature type="region of interest" description="Disordered" evidence="15">
    <location>
        <begin position="1"/>
        <end position="112"/>
    </location>
</feature>
<protein>
    <recommendedName>
        <fullName evidence="4">non-specific serine/threonine protein kinase</fullName>
        <ecNumber evidence="4">2.7.11.1</ecNumber>
    </recommendedName>
</protein>
<dbReference type="InterPro" id="IPR023142">
    <property type="entry name" value="MAST_pre-PK_dom_sf"/>
</dbReference>
<evidence type="ECO:0000256" key="12">
    <source>
        <dbReference type="ARBA" id="ARBA00022842"/>
    </source>
</evidence>
<feature type="domain" description="Protein kinase" evidence="16">
    <location>
        <begin position="888"/>
        <end position="1163"/>
    </location>
</feature>
<dbReference type="Gene3D" id="1.10.510.10">
    <property type="entry name" value="Transferase(Phosphotransferase) domain 1"/>
    <property type="match status" value="1"/>
</dbReference>
<accession>A0AAN4Z9K4</accession>
<keyword evidence="9" id="KW-0547">Nucleotide-binding</keyword>
<feature type="region of interest" description="Disordered" evidence="15">
    <location>
        <begin position="1183"/>
        <end position="1304"/>
    </location>
</feature>
<keyword evidence="11" id="KW-0067">ATP-binding</keyword>
<keyword evidence="8" id="KW-0808">Transferase</keyword>
<dbReference type="SUPFAM" id="SSF50156">
    <property type="entry name" value="PDZ domain-like"/>
    <property type="match status" value="1"/>
</dbReference>
<feature type="region of interest" description="Disordered" evidence="15">
    <location>
        <begin position="857"/>
        <end position="882"/>
    </location>
</feature>
<comment type="cofactor">
    <cofactor evidence="1">
        <name>Mg(2+)</name>
        <dbReference type="ChEBI" id="CHEBI:18420"/>
    </cofactor>
</comment>
<dbReference type="InterPro" id="IPR011009">
    <property type="entry name" value="Kinase-like_dom_sf"/>
</dbReference>
<feature type="region of interest" description="Disordered" evidence="15">
    <location>
        <begin position="404"/>
        <end position="487"/>
    </location>
</feature>
<dbReference type="PROSITE" id="PS51285">
    <property type="entry name" value="AGC_KINASE_CTER"/>
    <property type="match status" value="1"/>
</dbReference>
<sequence>MSSADYYLDGPPGGEHEREATPLPHSLETTPRATRVGGGMREGGGGRRSNRFPLERQYAESETSTPERRSSETGDELAAILGRRSRTSTASSVSSTTLAAEAAERYGRSAPGCTSCGLPAGAAAAAAAALPPPIPIPLRRDRDELSSPISCSPASAAAAGLPPPPPTTPTSRHSANASPHLEHSPHSGQLQRANRPSPILLRDKELQQQQLQQVANSFGSKLSTPGECICVPPVLLSPVLSRPVRSASAASSPLPHGGHRSSNHVGSDSDGDLNIVWRLPQNRRSMDRPGSRTNTPTLSPILNRSSSASKLAASFAANRSSSGSGLLSTRVLLRRTDSDAADARRRRKGKRRPSFMSHGMCSETSMDSCSSSTSNLTKMRLSLGHSDPQISASSLHAAAAASAAGPSTSSGAGGETTSTAGALPAVRMRKDVLSHSARGPNSTRHSTARRSLNTSTSPVLAPRARSPHRQLLPSAAGSSSGSYHGSSAAGIAVAGTSQAAPSSSSTSRGVIAPVPLRSYSTRSGSSLMAPGHHHHHDNRRWSLASLPSTSGYGTPGSNSAFSSQYSSNEQLCEALDGMRLHHSQHHGHHHHAGNSSHRFDSNDSSVTNEEVAAVQRCESGAMTPHQPFRPRSRSLTSPVKLGGSEWTTNVVVRNSVYKERFPRAKQQMEEKLEAFVRQNAPLSGGPSSAETDDVTSGGGGVSSRNRKSMVLTAENTLEPALLRLIADGATRFLHHQLVEIASDCLQRSRDDTITCSYFCEMSQRLDETLNEATQKTSGDSFDYLNKLVRQLLMIVSRPARLLECLEFDPDEFYQLLEEAEGVVREQLGSGTARVPDLPQYIIGKLGLDRDPLLEAEQAGACSPPSTPAIEAPEQKQDDTHRAPCEDDLETIRLVSNGAYGAVYLVRHRETRQRFALKKMNKQTLMLRNQIDQVFAERDILTMTDNPFVVSFYGSFETRHHLCMLMEYVEGGDCASLLKNAGTLPIDLMKLYVAETILAIEYLHSYGVVHRDLKPDNLLITAMGHIKLTDFGLSKIGLMNRTTLVAEGVADVAETQQFKDKQLCGTPEYIAPEVIIRQGYGKPVDWWALGIISYEFLVGIVPFFGESPEDLFSKVISEEVEYPDGEEALPPAAESLIKQLLEKNPIERLGSVTGAPELMAHEFFADLDFNGLLRQKAEFVPQLENEEDTSYFDSRTDRYNHDAGDSQGEEEGGASSAPMFHSFSTASPRHSIVGLEPGPLLPPDRIAACTSPLSHEMDSPSPTPSLASSRPTPSPSAMNRKPPPPSNQSSEEHSTTDSMNDVHDKYGQPMASAVLLRRRFSAQRQSNLSTSSSGTTGTGYIGTAPSSTDSSMDAFAFGERRLTHGEEGRLRTDSTSTAASSISRRSPLPRFAISCDPDEDVNSPLPCSSGSFSSAVFSGAAAAAAAAQQSHHELSPVDEAVAGRNRESVDRLPGSLQLVIPSGASSSGASSKISPGAASACSLSSYDGCSSLEHGQSTAGGAPVSPLSMAPPIVIRKGPFGFGFTIKSVRVYLGEHSDYYTIEHIVSSVDERGPAFEAGLRCEDMITAVNAQPVHNMTHPQLMNLMLSSGCEIVLKVTPLAATGIREGGPRKSVGKLARKQKQPKCPKRRLPCEKKSRKPSSLLRRLSGKRNANDIVPGSSSQKQTFMPRSVSSQDGVILQPAVPSSAPPTGVSPSLVYGGGGTGPSGTVPSPSLPQSSVSGGSSHSSGSMTSMGGVKGGMGKGAASAHKRMSDVGLTREEHRSPLVSASSTSAFSPANPSPTSSPRPSTLTGLKHSAVSPSPSPRSTVAVPAAAAAGLPCCPTLSMGGGGGVGGASAPLSTSPIPVSPLARLPSRPASPRPEVPAAHTAAAAAPSDRPAPPPIPPPPAARNLMQRLLNKD</sequence>
<feature type="compositionally biased region" description="Gly residues" evidence="15">
    <location>
        <begin position="36"/>
        <end position="47"/>
    </location>
</feature>
<evidence type="ECO:0000259" key="17">
    <source>
        <dbReference type="PROSITE" id="PS50106"/>
    </source>
</evidence>
<feature type="compositionally biased region" description="Low complexity" evidence="15">
    <location>
        <begin position="474"/>
        <end position="487"/>
    </location>
</feature>
<evidence type="ECO:0000256" key="11">
    <source>
        <dbReference type="ARBA" id="ARBA00022840"/>
    </source>
</evidence>
<feature type="compositionally biased region" description="Basic residues" evidence="15">
    <location>
        <begin position="1612"/>
        <end position="1629"/>
    </location>
</feature>
<comment type="catalytic activity">
    <reaction evidence="13">
        <text>L-threonyl-[protein] + ATP = O-phospho-L-threonyl-[protein] + ADP + H(+)</text>
        <dbReference type="Rhea" id="RHEA:46608"/>
        <dbReference type="Rhea" id="RHEA-COMP:11060"/>
        <dbReference type="Rhea" id="RHEA-COMP:11605"/>
        <dbReference type="ChEBI" id="CHEBI:15378"/>
        <dbReference type="ChEBI" id="CHEBI:30013"/>
        <dbReference type="ChEBI" id="CHEBI:30616"/>
        <dbReference type="ChEBI" id="CHEBI:61977"/>
        <dbReference type="ChEBI" id="CHEBI:456216"/>
        <dbReference type="EC" id="2.7.11.1"/>
    </reaction>
</comment>
<dbReference type="Pfam" id="PF08926">
    <property type="entry name" value="DUF1908"/>
    <property type="match status" value="1"/>
</dbReference>
<evidence type="ECO:0000256" key="13">
    <source>
        <dbReference type="ARBA" id="ARBA00047899"/>
    </source>
</evidence>
<evidence type="ECO:0000313" key="19">
    <source>
        <dbReference type="EMBL" id="GMR34946.1"/>
    </source>
</evidence>
<dbReference type="InterPro" id="IPR050236">
    <property type="entry name" value="Ser_Thr_kinase_AGC"/>
</dbReference>
<dbReference type="GO" id="GO:0005524">
    <property type="term" value="F:ATP binding"/>
    <property type="evidence" value="ECO:0007669"/>
    <property type="project" value="UniProtKB-KW"/>
</dbReference>
<comment type="caution">
    <text evidence="19">The sequence shown here is derived from an EMBL/GenBank/DDBJ whole genome shotgun (WGS) entry which is preliminary data.</text>
</comment>
<dbReference type="PROSITE" id="PS50106">
    <property type="entry name" value="PDZ"/>
    <property type="match status" value="1"/>
</dbReference>
<feature type="compositionally biased region" description="Basic and acidic residues" evidence="15">
    <location>
        <begin position="53"/>
        <end position="72"/>
    </location>
</feature>
<feature type="region of interest" description="Disordered" evidence="15">
    <location>
        <begin position="247"/>
        <end position="304"/>
    </location>
</feature>
<dbReference type="GO" id="GO:0035556">
    <property type="term" value="P:intracellular signal transduction"/>
    <property type="evidence" value="ECO:0007669"/>
    <property type="project" value="TreeGrafter"/>
</dbReference>
<proteinExistence type="inferred from homology"/>
<feature type="compositionally biased region" description="Low complexity" evidence="15">
    <location>
        <begin position="87"/>
        <end position="101"/>
    </location>
</feature>
<dbReference type="InterPro" id="IPR000719">
    <property type="entry name" value="Prot_kinase_dom"/>
</dbReference>
<comment type="subcellular location">
    <subcellularLocation>
        <location evidence="2">Cytoplasm</location>
    </subcellularLocation>
</comment>
<feature type="region of interest" description="Disordered" evidence="15">
    <location>
        <begin position="680"/>
        <end position="706"/>
    </location>
</feature>
<feature type="region of interest" description="Disordered" evidence="15">
    <location>
        <begin position="619"/>
        <end position="640"/>
    </location>
</feature>
<feature type="compositionally biased region" description="Low complexity" evidence="15">
    <location>
        <begin position="360"/>
        <end position="373"/>
    </location>
</feature>
<dbReference type="SMART" id="SM00220">
    <property type="entry name" value="S_TKc"/>
    <property type="match status" value="1"/>
</dbReference>
<feature type="region of interest" description="Disordered" evidence="15">
    <location>
        <begin position="132"/>
        <end position="193"/>
    </location>
</feature>
<dbReference type="SMART" id="SM00228">
    <property type="entry name" value="PDZ"/>
    <property type="match status" value="1"/>
</dbReference>
<feature type="domain" description="PDZ" evidence="17">
    <location>
        <begin position="1511"/>
        <end position="1600"/>
    </location>
</feature>
<feature type="compositionally biased region" description="Basic and acidic residues" evidence="15">
    <location>
        <begin position="872"/>
        <end position="882"/>
    </location>
</feature>
<dbReference type="PROSITE" id="PS50011">
    <property type="entry name" value="PROTEIN_KINASE_DOM"/>
    <property type="match status" value="1"/>
</dbReference>
<feature type="compositionally biased region" description="Low complexity" evidence="15">
    <location>
        <begin position="1864"/>
        <end position="1876"/>
    </location>
</feature>
<feature type="compositionally biased region" description="Low complexity" evidence="15">
    <location>
        <begin position="404"/>
        <end position="422"/>
    </location>
</feature>
<feature type="compositionally biased region" description="Basic and acidic residues" evidence="15">
    <location>
        <begin position="1193"/>
        <end position="1203"/>
    </location>
</feature>
<organism evidence="19 20">
    <name type="scientific">Pristionchus mayeri</name>
    <dbReference type="NCBI Taxonomy" id="1317129"/>
    <lineage>
        <taxon>Eukaryota</taxon>
        <taxon>Metazoa</taxon>
        <taxon>Ecdysozoa</taxon>
        <taxon>Nematoda</taxon>
        <taxon>Chromadorea</taxon>
        <taxon>Rhabditida</taxon>
        <taxon>Rhabditina</taxon>
        <taxon>Diplogasteromorpha</taxon>
        <taxon>Diplogasteroidea</taxon>
        <taxon>Neodiplogasteridae</taxon>
        <taxon>Pristionchus</taxon>
    </lineage>
</organism>
<evidence type="ECO:0000256" key="5">
    <source>
        <dbReference type="ARBA" id="ARBA00022490"/>
    </source>
</evidence>
<dbReference type="InterPro" id="IPR008271">
    <property type="entry name" value="Ser/Thr_kinase_AS"/>
</dbReference>
<evidence type="ECO:0000256" key="1">
    <source>
        <dbReference type="ARBA" id="ARBA00001946"/>
    </source>
</evidence>
<dbReference type="InterPro" id="IPR000961">
    <property type="entry name" value="AGC-kinase_C"/>
</dbReference>
<dbReference type="SUPFAM" id="SSF140482">
    <property type="entry name" value="MAST3 pre-PK domain-like"/>
    <property type="match status" value="1"/>
</dbReference>
<dbReference type="PROSITE" id="PS00108">
    <property type="entry name" value="PROTEIN_KINASE_ST"/>
    <property type="match status" value="1"/>
</dbReference>
<dbReference type="EMBL" id="BTRK01000002">
    <property type="protein sequence ID" value="GMR34946.1"/>
    <property type="molecule type" value="Genomic_DNA"/>
</dbReference>
<evidence type="ECO:0000313" key="20">
    <source>
        <dbReference type="Proteomes" id="UP001328107"/>
    </source>
</evidence>
<dbReference type="EC" id="2.7.11.1" evidence="4"/>
<evidence type="ECO:0000256" key="7">
    <source>
        <dbReference type="ARBA" id="ARBA00022553"/>
    </source>
</evidence>
<feature type="compositionally biased region" description="Basic and acidic residues" evidence="15">
    <location>
        <begin position="1750"/>
        <end position="1763"/>
    </location>
</feature>
<feature type="region of interest" description="Disordered" evidence="15">
    <location>
        <begin position="582"/>
        <end position="606"/>
    </location>
</feature>
<dbReference type="InterPro" id="IPR036034">
    <property type="entry name" value="PDZ_sf"/>
</dbReference>
<keyword evidence="6" id="KW-0723">Serine/threonine-protein kinase</keyword>
<keyword evidence="10" id="KW-0418">Kinase</keyword>
<feature type="compositionally biased region" description="Basic residues" evidence="15">
    <location>
        <begin position="344"/>
        <end position="353"/>
    </location>
</feature>